<dbReference type="PANTHER" id="PTHR11339:SF371">
    <property type="entry name" value="MUCIN-2"/>
    <property type="match status" value="1"/>
</dbReference>
<dbReference type="Gene3D" id="2.10.25.10">
    <property type="entry name" value="Laminin"/>
    <property type="match status" value="1"/>
</dbReference>
<evidence type="ECO:0000256" key="1">
    <source>
        <dbReference type="ARBA" id="ARBA00004613"/>
    </source>
</evidence>
<feature type="region of interest" description="Disordered" evidence="9">
    <location>
        <begin position="1928"/>
        <end position="1949"/>
    </location>
</feature>
<feature type="region of interest" description="Disordered" evidence="9">
    <location>
        <begin position="1400"/>
        <end position="1577"/>
    </location>
</feature>
<dbReference type="CDD" id="cd19941">
    <property type="entry name" value="TIL"/>
    <property type="match status" value="1"/>
</dbReference>
<dbReference type="InterPro" id="IPR014853">
    <property type="entry name" value="VWF/SSPO/ZAN-like_Cys-rich_dom"/>
</dbReference>
<dbReference type="OMA" id="WVANISC"/>
<name>A0A2K5PJH7_CEBIM</name>
<reference evidence="14" key="1">
    <citation type="submission" date="2025-08" db="UniProtKB">
        <authorList>
            <consortium name="Ensembl"/>
        </authorList>
    </citation>
    <scope>IDENTIFICATION</scope>
</reference>
<dbReference type="PROSITE" id="PS01185">
    <property type="entry name" value="CTCK_1"/>
    <property type="match status" value="1"/>
</dbReference>
<dbReference type="Pfam" id="PF00094">
    <property type="entry name" value="VWD"/>
    <property type="match status" value="4"/>
</dbReference>
<evidence type="ECO:0000259" key="11">
    <source>
        <dbReference type="PROSITE" id="PS01225"/>
    </source>
</evidence>
<dbReference type="Pfam" id="PF25962">
    <property type="entry name" value="TIL_OTOGL_Mucin"/>
    <property type="match status" value="1"/>
</dbReference>
<evidence type="ECO:0000256" key="3">
    <source>
        <dbReference type="ARBA" id="ARBA00022729"/>
    </source>
</evidence>
<keyword evidence="15" id="KW-1185">Reference proteome</keyword>
<feature type="compositionally biased region" description="Pro residues" evidence="9">
    <location>
        <begin position="1407"/>
        <end position="1432"/>
    </location>
</feature>
<dbReference type="SMART" id="SM00216">
    <property type="entry name" value="VWD"/>
    <property type="match status" value="4"/>
</dbReference>
<dbReference type="InterPro" id="IPR001846">
    <property type="entry name" value="VWF_type-D"/>
</dbReference>
<dbReference type="InterPro" id="IPR058753">
    <property type="entry name" value="TIL_OTOGL_Mucin"/>
</dbReference>
<dbReference type="InterPro" id="IPR036084">
    <property type="entry name" value="Ser_inhib-like_sf"/>
</dbReference>
<accession>A0A2K5PJH7</accession>
<dbReference type="Proteomes" id="UP000233040">
    <property type="component" value="Unassembled WGS sequence"/>
</dbReference>
<dbReference type="FunFam" id="2.10.25.10:FF:000674">
    <property type="entry name" value="Mucin-2"/>
    <property type="match status" value="1"/>
</dbReference>
<dbReference type="SMART" id="SM00215">
    <property type="entry name" value="VWC_out"/>
    <property type="match status" value="2"/>
</dbReference>
<protein>
    <submittedName>
        <fullName evidence="14">Mucin 2, oligomeric mucus/gel-forming</fullName>
    </submittedName>
</protein>
<dbReference type="SUPFAM" id="SSF57603">
    <property type="entry name" value="FnI-like domain"/>
    <property type="match status" value="3"/>
</dbReference>
<evidence type="ECO:0000256" key="5">
    <source>
        <dbReference type="ARBA" id="ARBA00023008"/>
    </source>
</evidence>
<dbReference type="PROSITE" id="PS01208">
    <property type="entry name" value="VWFC_1"/>
    <property type="match status" value="1"/>
</dbReference>
<evidence type="ECO:0000313" key="15">
    <source>
        <dbReference type="Proteomes" id="UP000233040"/>
    </source>
</evidence>
<sequence length="2419" mass="263359">MGLPLARLAAVCLALSVAGGSELQTEGRARDHGHSVCSAWGDFHYKTFDGDVFRFPGLCDYNFASDCRGSYKEFAVHLKRGPGQAGAPPHVESILLTIKDDAIYLTRHLAVLNGAVVSTPHYSPGLLIEKSDVYTKVYSRAGLALMWNREDAIMLELDSKFRNHTCGLCGDYNGLQSYSEFLSDGVLFSALEFGNMQKINQPDVQCEDPEEEPAPASCAEHRAECERLLTAEAFADCQDRVPLEPYLQACQQDRCRCSGGDGHRDACVCSTVAEFSRQCSHAGGRPGNWRTASLCRKRWCPAGRVLQGGPMLSPLTSGLCGCSTVYDDIVGGGCVPVSQCHCRLHGYLYTPGQEITNDCEQCVCNAGRWVCKDLPCPGTCTLEGGSHITTFDGKKFTFHGDCYYVLAKGDNDSYALLGELAPCGSTDKQTCLKTVVLLADRKKNVVVFKSDGSVLLNELQVNLPHVTASFSIFHPSSYHIVVSVAVGLRLQVQLAPVMQLFVTLDQAAQGQVQGLCGNFNGLEGDDFKTASGLVEATGAGFANAWKAQSSCRDKVDWLDDPCSLNIESANYAEHWCSLLKKTETPFGRCHSTVDPAEYYKRCKYDTCNCQNNEDCLCAALSSYARACATKGVMLWGWREHVCNKDVGSCPNSQVFLYNLTTCQQTCRSLSEADSHCLEGFAPVDGCGCPAHTFLDEKGRCVPLAKCSCYHRGLYLAAGDVVVRQEERCVCRNGKLHCMQIRLLGQSCVAPKIHMDCNNLTALATLKPRALSCQTLAAGYYHTECVSGCVCPDGLMDDGRGGCVVEEECPCIHNKDLYSPGDKIKVDCNTCTCQKGRWACSQAVCHGTCSIYGSGHYITFDRKYYDFDGHCSYVAVQDYCGQNSSRGSFSIITENVPCGTTGVTCSKAIKIFMGRTELKLEDKHRVVIQRDEGRHVAYTTREVGQYLVVESSTGIIVIWDKRTTVFIKLAPSYKGTVCGLCGNFDDRSNNDFTTRDHMVVSSELDFGNSWKEASTCPDVSANPEPCSLNPHRRSWAEKQCSILKSSVFSICHSKVDPMPFYEACVHDSCSCDTGGDCECFCSAVASYAQECTKAEACVFWRTPDLCPIFCDYYNPPHECEWHYEPCGNRSFETCRTINGIHSNISVSYLEGCYPRCPKERPIYDEDLKKCVTADKCGCYIEDTHYPPGASVPTEEICKSCMCTNSSQVVCRPEEGKILNETQDGAFCYWEICGPNGTVEKHFNICVSTTLRPSTLTTFTTVTLPTTPPPTTTTTITPITTTTIIITTPTTTPPTPSTGESPQLEPCCRWSDWINENHPSSGSDGGDRETFDGVCSAPEDIECRSVEAPHLSLEELGQKVQCDLSVGFICKNEDQFGNGPFGLCYDYKIRVNCCRLTPECITSPTTTTPHPPPTTTTTPPSPPPTTTTTTPPPSTTTTTTPSPPTTTVTPTPTPTTLSTEPPTPTGTTPIAQSTTSKHPPESSAPQTSRSTSSPPTESTTLPSTPSPATKTTSMAPPSTPTTPTATTTGGRTPSPPPGTTMAPPGNASSSRVPGGTVPGSTARTTTSAWTPTPTPVSTSSIIRTTGLVTGTIVKCCVVNDTYYAPGEEVYNGTLGDTCYFVNCSLSCTLEIYNWSCPSTPSPKPTPSKPTPTPSKPTPTPSKTTARPCQARTPHPVPVPLTVPDLPPQENETWWLCDCLMATCKYNNTVEITEVKCEPPPMPTCSNGLTPVRVMDDDRCCWHWECDCYCTGWGDPHYTTFDGLYYSYQGNCTYVLVEEISPTVDNFGVYIDNYHCDVNDRVSCPRTLIVRHETQEVLVKTVQMMPMRVQVQVNGQVVALPYRKYGLEVYQSGINYVVAVPELGALISYNGLSFSIRLPYHKFGNNTKGQCGTCTNTTSDDCILPSGEIVSNCEAAADQWVVNDPSKPHCPHSISTTKRPAVTVPGGSKTTPRKDCTPSPLCQLIKDSLFAECHVLVPPQHYYEACVFDSCFVPGSRLECASLQAYAALCAQAGVCLNWRNHTHGACLVECPSHREYQACGPAEEPTCKSSSSLAPVRWCPPPSSSLAPFGEHFEFDCKDCICLEGGSGIICQPKTCSQKPVTHCVEDGTYLVTEVNPDDTCCNISVCKCNTSLCKEEPPLCPLGFELRSKMVPGRCCPFYWCESKGVCVHENAEYQPGSPVYSSKCQDCVCTHKVDNSTLLNTIACTHVPCNNSCSPGFELVEAPGECCKKCEQTHCIIKRPDNQHIILKPGDFKSDPKNNCTFFSCVKIHNQLISSVSNITCPDFDPTICVPGSITFMPNGCCKTCIPRNETRVPCSTVPVTREISHAGCTKSVIMNHCSGSCGTFVMYSAEAQALDHSCSCCKEEKTSQREVVLDCPNGGSLMHTYTHIETCQCQDTVCALPASTSRRARRSPMRLGNA</sequence>
<evidence type="ECO:0000256" key="4">
    <source>
        <dbReference type="ARBA" id="ARBA00022737"/>
    </source>
</evidence>
<feature type="domain" description="CTCK" evidence="11">
    <location>
        <begin position="2315"/>
        <end position="2400"/>
    </location>
</feature>
<feature type="compositionally biased region" description="Low complexity" evidence="9">
    <location>
        <begin position="1481"/>
        <end position="1530"/>
    </location>
</feature>
<keyword evidence="6 8" id="KW-1015">Disulfide bond</keyword>
<keyword evidence="4" id="KW-0677">Repeat</keyword>
<feature type="disulfide bond" evidence="8">
    <location>
        <begin position="2338"/>
        <end position="2392"/>
    </location>
</feature>
<evidence type="ECO:0000256" key="9">
    <source>
        <dbReference type="SAM" id="MobiDB-lite"/>
    </source>
</evidence>
<evidence type="ECO:0000259" key="13">
    <source>
        <dbReference type="PROSITE" id="PS51233"/>
    </source>
</evidence>
<evidence type="ECO:0000256" key="6">
    <source>
        <dbReference type="ARBA" id="ARBA00023157"/>
    </source>
</evidence>
<dbReference type="InterPro" id="IPR006207">
    <property type="entry name" value="Cys_knot_C"/>
</dbReference>
<dbReference type="PANTHER" id="PTHR11339">
    <property type="entry name" value="EXTRACELLULAR MATRIX GLYCOPROTEIN RELATED"/>
    <property type="match status" value="1"/>
</dbReference>
<feature type="compositionally biased region" description="Low complexity" evidence="9">
    <location>
        <begin position="1558"/>
        <end position="1577"/>
    </location>
</feature>
<organism evidence="14 15">
    <name type="scientific">Cebus imitator</name>
    <name type="common">Panamanian white-faced capuchin</name>
    <name type="synonym">Cebus capucinus imitator</name>
    <dbReference type="NCBI Taxonomy" id="2715852"/>
    <lineage>
        <taxon>Eukaryota</taxon>
        <taxon>Metazoa</taxon>
        <taxon>Chordata</taxon>
        <taxon>Craniata</taxon>
        <taxon>Vertebrata</taxon>
        <taxon>Euteleostomi</taxon>
        <taxon>Mammalia</taxon>
        <taxon>Eutheria</taxon>
        <taxon>Euarchontoglires</taxon>
        <taxon>Primates</taxon>
        <taxon>Haplorrhini</taxon>
        <taxon>Platyrrhini</taxon>
        <taxon>Cebidae</taxon>
        <taxon>Cebinae</taxon>
        <taxon>Cebus</taxon>
    </lineage>
</organism>
<feature type="domain" description="VWFD" evidence="13">
    <location>
        <begin position="35"/>
        <end position="207"/>
    </location>
</feature>
<dbReference type="Ensembl" id="ENSCCAT00000020523.1">
    <property type="protein sequence ID" value="ENSCCAP00000003788.1"/>
    <property type="gene ID" value="ENSCCAG00000018661.1"/>
</dbReference>
<dbReference type="Pfam" id="PF23244">
    <property type="entry name" value="VWF"/>
    <property type="match status" value="2"/>
</dbReference>
<comment type="subcellular location">
    <subcellularLocation>
        <location evidence="1">Secreted</location>
    </subcellularLocation>
</comment>
<feature type="compositionally biased region" description="Low complexity" evidence="9">
    <location>
        <begin position="1433"/>
        <end position="1467"/>
    </location>
</feature>
<dbReference type="GeneTree" id="ENSGT00940000156289"/>
<feature type="domain" description="VWFC" evidence="12">
    <location>
        <begin position="2164"/>
        <end position="2231"/>
    </location>
</feature>
<dbReference type="PROSITE" id="PS50184">
    <property type="entry name" value="VWFC_2"/>
    <property type="match status" value="2"/>
</dbReference>
<evidence type="ECO:0000313" key="14">
    <source>
        <dbReference type="Ensembl" id="ENSCCAP00000003788.1"/>
    </source>
</evidence>
<evidence type="ECO:0000256" key="7">
    <source>
        <dbReference type="ARBA" id="ARBA00023180"/>
    </source>
</evidence>
<feature type="domain" description="VWFC" evidence="12">
    <location>
        <begin position="2057"/>
        <end position="2126"/>
    </location>
</feature>
<feature type="chain" id="PRO_5014318330" evidence="10">
    <location>
        <begin position="21"/>
        <end position="2419"/>
    </location>
</feature>
<reference evidence="14" key="2">
    <citation type="submission" date="2025-09" db="UniProtKB">
        <authorList>
            <consortium name="Ensembl"/>
        </authorList>
    </citation>
    <scope>IDENTIFICATION</scope>
</reference>
<feature type="signal peptide" evidence="10">
    <location>
        <begin position="1"/>
        <end position="20"/>
    </location>
</feature>
<dbReference type="InterPro" id="IPR050780">
    <property type="entry name" value="Mucin_vWF_Thrombospondin_sf"/>
</dbReference>
<feature type="region of interest" description="Disordered" evidence="9">
    <location>
        <begin position="1637"/>
        <end position="1680"/>
    </location>
</feature>
<dbReference type="InterPro" id="IPR001007">
    <property type="entry name" value="VWF_dom"/>
</dbReference>
<evidence type="ECO:0000259" key="12">
    <source>
        <dbReference type="PROSITE" id="PS50184"/>
    </source>
</evidence>
<dbReference type="PROSITE" id="PS51233">
    <property type="entry name" value="VWFD"/>
    <property type="match status" value="4"/>
</dbReference>
<dbReference type="SMART" id="SM00041">
    <property type="entry name" value="CT"/>
    <property type="match status" value="1"/>
</dbReference>
<keyword evidence="7" id="KW-0325">Glycoprotein</keyword>
<keyword evidence="2" id="KW-0964">Secreted</keyword>
<comment type="caution">
    <text evidence="8">Lacks conserved residue(s) required for the propagation of feature annotation.</text>
</comment>
<feature type="compositionally biased region" description="Pro residues" evidence="9">
    <location>
        <begin position="1637"/>
        <end position="1657"/>
    </location>
</feature>
<proteinExistence type="predicted"/>
<keyword evidence="5" id="KW-0186">Copper</keyword>
<evidence type="ECO:0000256" key="2">
    <source>
        <dbReference type="ARBA" id="ARBA00022525"/>
    </source>
</evidence>
<dbReference type="PROSITE" id="PS01225">
    <property type="entry name" value="CTCK_2"/>
    <property type="match status" value="1"/>
</dbReference>
<dbReference type="SMART" id="SM00214">
    <property type="entry name" value="VWC"/>
    <property type="match status" value="4"/>
</dbReference>
<dbReference type="GO" id="GO:0005576">
    <property type="term" value="C:extracellular region"/>
    <property type="evidence" value="ECO:0007669"/>
    <property type="project" value="UniProtKB-SubCell"/>
</dbReference>
<feature type="disulfide bond" evidence="8">
    <location>
        <begin position="2342"/>
        <end position="2394"/>
    </location>
</feature>
<dbReference type="SUPFAM" id="SSF57567">
    <property type="entry name" value="Serine protease inhibitors"/>
    <property type="match status" value="2"/>
</dbReference>
<evidence type="ECO:0000256" key="10">
    <source>
        <dbReference type="SAM" id="SignalP"/>
    </source>
</evidence>
<feature type="domain" description="VWFD" evidence="13">
    <location>
        <begin position="1745"/>
        <end position="1928"/>
    </location>
</feature>
<feature type="domain" description="VWFD" evidence="13">
    <location>
        <begin position="378"/>
        <end position="552"/>
    </location>
</feature>
<feature type="domain" description="VWFD" evidence="13">
    <location>
        <begin position="846"/>
        <end position="1016"/>
    </location>
</feature>
<keyword evidence="3 10" id="KW-0732">Signal</keyword>
<dbReference type="SMART" id="SM00832">
    <property type="entry name" value="C8"/>
    <property type="match status" value="4"/>
</dbReference>
<dbReference type="Pfam" id="PF08742">
    <property type="entry name" value="C8"/>
    <property type="match status" value="4"/>
</dbReference>
<gene>
    <name evidence="14" type="primary">MUC2</name>
</gene>
<dbReference type="InterPro" id="IPR025155">
    <property type="entry name" value="WxxW_domain"/>
</dbReference>
<evidence type="ECO:0000256" key="8">
    <source>
        <dbReference type="PROSITE-ProRule" id="PRU00039"/>
    </source>
</evidence>
<dbReference type="Pfam" id="PF13330">
    <property type="entry name" value="Mucin2_WxxW"/>
    <property type="match status" value="1"/>
</dbReference>